<gene>
    <name evidence="3" type="ORF">ACFPFM_33515</name>
</gene>
<protein>
    <submittedName>
        <fullName evidence="3">Cytochrome P450</fullName>
        <ecNumber evidence="3">1.14.-.-</ecNumber>
    </submittedName>
</protein>
<comment type="caution">
    <text evidence="3">The sequence shown here is derived from an EMBL/GenBank/DDBJ whole genome shotgun (WGS) entry which is preliminary data.</text>
</comment>
<reference evidence="4" key="1">
    <citation type="journal article" date="2019" name="Int. J. Syst. Evol. Microbiol.">
        <title>The Global Catalogue of Microorganisms (GCM) 10K type strain sequencing project: providing services to taxonomists for standard genome sequencing and annotation.</title>
        <authorList>
            <consortium name="The Broad Institute Genomics Platform"/>
            <consortium name="The Broad Institute Genome Sequencing Center for Infectious Disease"/>
            <person name="Wu L."/>
            <person name="Ma J."/>
        </authorList>
    </citation>
    <scope>NUCLEOTIDE SEQUENCE [LARGE SCALE GENOMIC DNA]</scope>
    <source>
        <strain evidence="4">KCTC 12848</strain>
    </source>
</reference>
<name>A0ABV9Y7I0_9PSEU</name>
<dbReference type="Pfam" id="PF00067">
    <property type="entry name" value="p450"/>
    <property type="match status" value="1"/>
</dbReference>
<dbReference type="EC" id="1.14.-.-" evidence="3"/>
<evidence type="ECO:0000256" key="1">
    <source>
        <dbReference type="ARBA" id="ARBA00010617"/>
    </source>
</evidence>
<dbReference type="EMBL" id="JBHSJB010000033">
    <property type="protein sequence ID" value="MFC5058655.1"/>
    <property type="molecule type" value="Genomic_DNA"/>
</dbReference>
<dbReference type="PANTHER" id="PTHR46696">
    <property type="entry name" value="P450, PUTATIVE (EUROFUNG)-RELATED"/>
    <property type="match status" value="1"/>
</dbReference>
<evidence type="ECO:0000313" key="4">
    <source>
        <dbReference type="Proteomes" id="UP001595833"/>
    </source>
</evidence>
<dbReference type="InterPro" id="IPR036396">
    <property type="entry name" value="Cyt_P450_sf"/>
</dbReference>
<dbReference type="CDD" id="cd11030">
    <property type="entry name" value="CYP105-like"/>
    <property type="match status" value="1"/>
</dbReference>
<dbReference type="PRINTS" id="PR00359">
    <property type="entry name" value="BP450"/>
</dbReference>
<keyword evidence="2" id="KW-0408">Iron</keyword>
<proteinExistence type="inferred from homology"/>
<dbReference type="InterPro" id="IPR017972">
    <property type="entry name" value="Cyt_P450_CS"/>
</dbReference>
<dbReference type="InterPro" id="IPR001128">
    <property type="entry name" value="Cyt_P450"/>
</dbReference>
<dbReference type="PANTHER" id="PTHR46696:SF1">
    <property type="entry name" value="CYTOCHROME P450 YJIB-RELATED"/>
    <property type="match status" value="1"/>
</dbReference>
<dbReference type="PRINTS" id="PR00385">
    <property type="entry name" value="P450"/>
</dbReference>
<keyword evidence="2" id="KW-0349">Heme</keyword>
<evidence type="ECO:0000256" key="2">
    <source>
        <dbReference type="RuleBase" id="RU000461"/>
    </source>
</evidence>
<dbReference type="RefSeq" id="WP_344038805.1">
    <property type="nucleotide sequence ID" value="NZ_BAAAKE010000013.1"/>
</dbReference>
<dbReference type="SUPFAM" id="SSF48264">
    <property type="entry name" value="Cytochrome P450"/>
    <property type="match status" value="1"/>
</dbReference>
<keyword evidence="4" id="KW-1185">Reference proteome</keyword>
<dbReference type="InterPro" id="IPR002397">
    <property type="entry name" value="Cyt_P450_B"/>
</dbReference>
<keyword evidence="2" id="KW-0503">Monooxygenase</keyword>
<accession>A0ABV9Y7I0</accession>
<dbReference type="Gene3D" id="1.10.630.10">
    <property type="entry name" value="Cytochrome P450"/>
    <property type="match status" value="1"/>
</dbReference>
<evidence type="ECO:0000313" key="3">
    <source>
        <dbReference type="EMBL" id="MFC5058655.1"/>
    </source>
</evidence>
<dbReference type="PROSITE" id="PS00086">
    <property type="entry name" value="CYTOCHROME_P450"/>
    <property type="match status" value="1"/>
</dbReference>
<keyword evidence="2 3" id="KW-0560">Oxidoreductase</keyword>
<comment type="similarity">
    <text evidence="1 2">Belongs to the cytochrome P450 family.</text>
</comment>
<keyword evidence="2" id="KW-0479">Metal-binding</keyword>
<sequence>MTRHEQARALLADPRVSVDPARLPRLSEGEGDGSGGGFLSMLMMDPPGHTAIRRMFISEFSVRRIREMRAGIERTVMELLDRLVTLTPPVDLVRELALPMSTQVICQLLGVPYEDREFFHERSEKASKPHDEGALEALLELVGYLDGLIAAKTSAPDDGLLGTVIRQRLHTGELSHRQLVDNSVLLLAAGHETSANMVGLGALTLLRHPDALATLRARPELMPDAVDELLRLHTIADGLRRVATEDIEVDGRLVRAGDGLIMLLASSNHDDSVFADPAAFDLHRRSNPHVAFGFGPHQCLGQHLARLELEVTLGSLIERLPGLRLAGEPGDLSVKTTSVIFGLDELLVTW</sequence>
<dbReference type="Proteomes" id="UP001595833">
    <property type="component" value="Unassembled WGS sequence"/>
</dbReference>
<dbReference type="GO" id="GO:0016491">
    <property type="term" value="F:oxidoreductase activity"/>
    <property type="evidence" value="ECO:0007669"/>
    <property type="project" value="UniProtKB-KW"/>
</dbReference>
<organism evidence="3 4">
    <name type="scientific">Saccharothrix xinjiangensis</name>
    <dbReference type="NCBI Taxonomy" id="204798"/>
    <lineage>
        <taxon>Bacteria</taxon>
        <taxon>Bacillati</taxon>
        <taxon>Actinomycetota</taxon>
        <taxon>Actinomycetes</taxon>
        <taxon>Pseudonocardiales</taxon>
        <taxon>Pseudonocardiaceae</taxon>
        <taxon>Saccharothrix</taxon>
    </lineage>
</organism>